<evidence type="ECO:0000256" key="3">
    <source>
        <dbReference type="PROSITE-ProRule" id="PRU00339"/>
    </source>
</evidence>
<name>A0A326TWJ8_THEHA</name>
<evidence type="ECO:0000256" key="1">
    <source>
        <dbReference type="ARBA" id="ARBA00022737"/>
    </source>
</evidence>
<accession>A0A326TWJ8</accession>
<dbReference type="InterPro" id="IPR051685">
    <property type="entry name" value="Ycf3/AcsC/BcsC/TPR_MFPF"/>
</dbReference>
<dbReference type="SUPFAM" id="SSF48452">
    <property type="entry name" value="TPR-like"/>
    <property type="match status" value="1"/>
</dbReference>
<feature type="compositionally biased region" description="Polar residues" evidence="4">
    <location>
        <begin position="180"/>
        <end position="194"/>
    </location>
</feature>
<dbReference type="PROSITE" id="PS50005">
    <property type="entry name" value="TPR"/>
    <property type="match status" value="4"/>
</dbReference>
<dbReference type="Proteomes" id="UP000248806">
    <property type="component" value="Unassembled WGS sequence"/>
</dbReference>
<dbReference type="Pfam" id="PF13181">
    <property type="entry name" value="TPR_8"/>
    <property type="match status" value="1"/>
</dbReference>
<sequence length="194" mass="21751">MEPAKRALLEKGTHLCNQRHYQEALDCYDQALLLYPHDPDIWNNKAHILSLLGKHSEALSLYDTMIHLSPDQAYLWEQKASTLSELGCNEEALDAYEQALLLFPSHALPFDLALVWHNKANVLCKLQRYEEALLAFDRALALLPSLAPTWDAKAQLLASLGKEEEARYSQAQAALARLSSGNTPPTQNEARSSQ</sequence>
<dbReference type="Pfam" id="PF00515">
    <property type="entry name" value="TPR_1"/>
    <property type="match status" value="1"/>
</dbReference>
<dbReference type="PANTHER" id="PTHR44943">
    <property type="entry name" value="CELLULOSE SYNTHASE OPERON PROTEIN C"/>
    <property type="match status" value="1"/>
</dbReference>
<feature type="repeat" description="TPR" evidence="3">
    <location>
        <begin position="5"/>
        <end position="38"/>
    </location>
</feature>
<evidence type="ECO:0000256" key="2">
    <source>
        <dbReference type="ARBA" id="ARBA00022803"/>
    </source>
</evidence>
<gene>
    <name evidence="5" type="ORF">EI42_05902</name>
</gene>
<feature type="repeat" description="TPR" evidence="3">
    <location>
        <begin position="73"/>
        <end position="106"/>
    </location>
</feature>
<keyword evidence="2 3" id="KW-0802">TPR repeat</keyword>
<dbReference type="OrthoDB" id="145058at2"/>
<keyword evidence="6" id="KW-1185">Reference proteome</keyword>
<dbReference type="InterPro" id="IPR019734">
    <property type="entry name" value="TPR_rpt"/>
</dbReference>
<dbReference type="EMBL" id="QKUF01000042">
    <property type="protein sequence ID" value="PZW20529.1"/>
    <property type="molecule type" value="Genomic_DNA"/>
</dbReference>
<dbReference type="Gene3D" id="1.25.40.10">
    <property type="entry name" value="Tetratricopeptide repeat domain"/>
    <property type="match status" value="2"/>
</dbReference>
<dbReference type="InterPro" id="IPR011990">
    <property type="entry name" value="TPR-like_helical_dom_sf"/>
</dbReference>
<dbReference type="PANTHER" id="PTHR44943:SF8">
    <property type="entry name" value="TPR REPEAT-CONTAINING PROTEIN MJ0263"/>
    <property type="match status" value="1"/>
</dbReference>
<feature type="repeat" description="TPR" evidence="3">
    <location>
        <begin position="39"/>
        <end position="72"/>
    </location>
</feature>
<reference evidence="5 6" key="1">
    <citation type="submission" date="2018-06" db="EMBL/GenBank/DDBJ databases">
        <title>Genomic Encyclopedia of Archaeal and Bacterial Type Strains, Phase II (KMG-II): from individual species to whole genera.</title>
        <authorList>
            <person name="Goeker M."/>
        </authorList>
    </citation>
    <scope>NUCLEOTIDE SEQUENCE [LARGE SCALE GENOMIC DNA]</scope>
    <source>
        <strain evidence="5 6">ATCC BAA-1881</strain>
    </source>
</reference>
<keyword evidence="1" id="KW-0677">Repeat</keyword>
<dbReference type="RefSeq" id="WP_111326130.1">
    <property type="nucleotide sequence ID" value="NZ_BIFX01000003.1"/>
</dbReference>
<dbReference type="AlphaFoldDB" id="A0A326TWJ8"/>
<organism evidence="5 6">
    <name type="scientific">Thermosporothrix hazakensis</name>
    <dbReference type="NCBI Taxonomy" id="644383"/>
    <lineage>
        <taxon>Bacteria</taxon>
        <taxon>Bacillati</taxon>
        <taxon>Chloroflexota</taxon>
        <taxon>Ktedonobacteria</taxon>
        <taxon>Ktedonobacterales</taxon>
        <taxon>Thermosporotrichaceae</taxon>
        <taxon>Thermosporothrix</taxon>
    </lineage>
</organism>
<evidence type="ECO:0000256" key="4">
    <source>
        <dbReference type="SAM" id="MobiDB-lite"/>
    </source>
</evidence>
<evidence type="ECO:0000313" key="5">
    <source>
        <dbReference type="EMBL" id="PZW20529.1"/>
    </source>
</evidence>
<evidence type="ECO:0000313" key="6">
    <source>
        <dbReference type="Proteomes" id="UP000248806"/>
    </source>
</evidence>
<feature type="repeat" description="TPR" evidence="3">
    <location>
        <begin position="113"/>
        <end position="146"/>
    </location>
</feature>
<feature type="region of interest" description="Disordered" evidence="4">
    <location>
        <begin position="174"/>
        <end position="194"/>
    </location>
</feature>
<proteinExistence type="predicted"/>
<dbReference type="Pfam" id="PF13432">
    <property type="entry name" value="TPR_16"/>
    <property type="match status" value="1"/>
</dbReference>
<protein>
    <submittedName>
        <fullName evidence="5">Tetratricopeptide repeat protein</fullName>
    </submittedName>
</protein>
<dbReference type="SMART" id="SM00028">
    <property type="entry name" value="TPR"/>
    <property type="match status" value="4"/>
</dbReference>
<comment type="caution">
    <text evidence="5">The sequence shown here is derived from an EMBL/GenBank/DDBJ whole genome shotgun (WGS) entry which is preliminary data.</text>
</comment>